<evidence type="ECO:0000256" key="5">
    <source>
        <dbReference type="ARBA" id="ARBA00022553"/>
    </source>
</evidence>
<keyword evidence="12" id="KW-0547">Nucleotide-binding</keyword>
<dbReference type="SMART" id="SM00387">
    <property type="entry name" value="HATPase_c"/>
    <property type="match status" value="1"/>
</dbReference>
<accession>A0AAU8JIG4</accession>
<organism evidence="12">
    <name type="scientific">Planktothricoides raciborskii GIHE-MW2</name>
    <dbReference type="NCBI Taxonomy" id="2792601"/>
    <lineage>
        <taxon>Bacteria</taxon>
        <taxon>Bacillati</taxon>
        <taxon>Cyanobacteriota</taxon>
        <taxon>Cyanophyceae</taxon>
        <taxon>Oscillatoriophycideae</taxon>
        <taxon>Oscillatoriales</taxon>
        <taxon>Oscillatoriaceae</taxon>
        <taxon>Planktothricoides</taxon>
    </lineage>
</organism>
<dbReference type="SUPFAM" id="SSF55874">
    <property type="entry name" value="ATPase domain of HSP90 chaperone/DNA topoisomerase II/histidine kinase"/>
    <property type="match status" value="1"/>
</dbReference>
<keyword evidence="6" id="KW-0808">Transferase</keyword>
<dbReference type="PANTHER" id="PTHR43711:SF26">
    <property type="entry name" value="SENSOR HISTIDINE KINASE RCSC"/>
    <property type="match status" value="1"/>
</dbReference>
<proteinExistence type="inferred from homology"/>
<dbReference type="InterPro" id="IPR036097">
    <property type="entry name" value="HisK_dim/P_sf"/>
</dbReference>
<dbReference type="Pfam" id="PF00512">
    <property type="entry name" value="HisKA"/>
    <property type="match status" value="1"/>
</dbReference>
<dbReference type="GO" id="GO:0005524">
    <property type="term" value="F:ATP binding"/>
    <property type="evidence" value="ECO:0007669"/>
    <property type="project" value="UniProtKB-KW"/>
</dbReference>
<dbReference type="InterPro" id="IPR003661">
    <property type="entry name" value="HisK_dim/P_dom"/>
</dbReference>
<dbReference type="CDD" id="cd16922">
    <property type="entry name" value="HATPase_EvgS-ArcB-TorS-like"/>
    <property type="match status" value="1"/>
</dbReference>
<comment type="catalytic activity">
    <reaction evidence="1">
        <text>ATP + protein L-histidine = ADP + protein N-phospho-L-histidine.</text>
        <dbReference type="EC" id="2.7.13.3"/>
    </reaction>
</comment>
<dbReference type="AlphaFoldDB" id="A0AAU8JIG4"/>
<dbReference type="SMART" id="SM00388">
    <property type="entry name" value="HisKA"/>
    <property type="match status" value="1"/>
</dbReference>
<keyword evidence="5" id="KW-0597">Phosphoprotein</keyword>
<evidence type="ECO:0000259" key="11">
    <source>
        <dbReference type="PROSITE" id="PS50885"/>
    </source>
</evidence>
<dbReference type="InterPro" id="IPR036890">
    <property type="entry name" value="HATPase_C_sf"/>
</dbReference>
<protein>
    <recommendedName>
        <fullName evidence="9">Circadian input-output histidine kinase CikA</fullName>
        <ecNumber evidence="4">2.7.13.3</ecNumber>
    </recommendedName>
</protein>
<keyword evidence="8" id="KW-0902">Two-component regulatory system</keyword>
<dbReference type="CDD" id="cd00082">
    <property type="entry name" value="HisKA"/>
    <property type="match status" value="1"/>
</dbReference>
<comment type="subcellular location">
    <subcellularLocation>
        <location evidence="2">Membrane</location>
    </subcellularLocation>
</comment>
<dbReference type="InterPro" id="IPR004358">
    <property type="entry name" value="Sig_transdc_His_kin-like_C"/>
</dbReference>
<evidence type="ECO:0000256" key="1">
    <source>
        <dbReference type="ARBA" id="ARBA00000085"/>
    </source>
</evidence>
<dbReference type="RefSeq" id="WP_190880563.1">
    <property type="nucleotide sequence ID" value="NZ_CP159837.1"/>
</dbReference>
<dbReference type="PROSITE" id="PS50109">
    <property type="entry name" value="HIS_KIN"/>
    <property type="match status" value="1"/>
</dbReference>
<dbReference type="PANTHER" id="PTHR43711">
    <property type="entry name" value="TWO-COMPONENT HISTIDINE KINASE"/>
    <property type="match status" value="1"/>
</dbReference>
<keyword evidence="12" id="KW-0067">ATP-binding</keyword>
<dbReference type="FunFam" id="3.30.565.10:FF:000010">
    <property type="entry name" value="Sensor histidine kinase RcsC"/>
    <property type="match status" value="1"/>
</dbReference>
<evidence type="ECO:0000256" key="2">
    <source>
        <dbReference type="ARBA" id="ARBA00004370"/>
    </source>
</evidence>
<keyword evidence="7" id="KW-0418">Kinase</keyword>
<feature type="domain" description="Histidine kinase" evidence="10">
    <location>
        <begin position="410"/>
        <end position="651"/>
    </location>
</feature>
<dbReference type="Gene3D" id="1.10.287.130">
    <property type="match status" value="1"/>
</dbReference>
<dbReference type="EMBL" id="CP159837">
    <property type="protein sequence ID" value="XCM38543.1"/>
    <property type="molecule type" value="Genomic_DNA"/>
</dbReference>
<dbReference type="InterPro" id="IPR003594">
    <property type="entry name" value="HATPase_dom"/>
</dbReference>
<gene>
    <name evidence="12" type="ORF">ABWT76_001397</name>
</gene>
<dbReference type="InterPro" id="IPR005467">
    <property type="entry name" value="His_kinase_dom"/>
</dbReference>
<evidence type="ECO:0000259" key="10">
    <source>
        <dbReference type="PROSITE" id="PS50109"/>
    </source>
</evidence>
<dbReference type="Gene3D" id="6.10.340.10">
    <property type="match status" value="1"/>
</dbReference>
<evidence type="ECO:0000256" key="9">
    <source>
        <dbReference type="ARBA" id="ARBA00074306"/>
    </source>
</evidence>
<sequence length="668" mass="73277">MFKPGRSSFRRILLTRILLLSIPVLLMGEYTTYRKARSALLETARQNLTESAIRKGQSIETSVKALEASLLTATEATVLQSEETAAIAQYLQTLDERLPTKVQCTQLTDIATNRIIASTCGSAPIYRQLPLDKWQNPSPDSSLVDVSLQLSENQPSSSEERQRNMRMVFSAPVFPGNVVSGGNIRYALSLLSTLEQETVGKRGSLTGQTVVIDVFDTTYQQENGTIVEHLSPDRAGTNIAEEADADRLRSIVRNAISGKQDFVHLFDFEAPGIELISGYTAIASPVSPDKRWIILAVTRLDNALAGLKEIQKVLFTLIFSLIAANLVVTWYLTLELARPIEQLQAYALNVHRRQTEGDTGPIKLKITEFQQLADALDTMVERLKAWATELESAWQEAKVANQLKNEFLATISHELRTPLNAIIGCIRLVRDDCCDDREEEVEFLQRADDAAIHLLNIINDILDISKIEAGTLSVTLEPVDVSRIIKEVIEIQENAIAQKGLHLSVQEYPEPLVVEADPSKLKQVLLNLMNNCIKFTDTGSITISTRLESSYTEVMNRVSTTTETLDGSGKGATDVVITLKDTGIGIALEQQQKLFQPFVMVDGSTTRRHGGTGLGLAIARNLIELMGGTIMLNSKGVGQGTTVEIALPKANLLPSSALKNPSVGANSL</sequence>
<dbReference type="PRINTS" id="PR00344">
    <property type="entry name" value="BCTRLSENSOR"/>
</dbReference>
<dbReference type="GO" id="GO:0000155">
    <property type="term" value="F:phosphorelay sensor kinase activity"/>
    <property type="evidence" value="ECO:0007669"/>
    <property type="project" value="InterPro"/>
</dbReference>
<dbReference type="PROSITE" id="PS50885">
    <property type="entry name" value="HAMP"/>
    <property type="match status" value="1"/>
</dbReference>
<evidence type="ECO:0000256" key="8">
    <source>
        <dbReference type="ARBA" id="ARBA00023012"/>
    </source>
</evidence>
<evidence type="ECO:0000256" key="4">
    <source>
        <dbReference type="ARBA" id="ARBA00012438"/>
    </source>
</evidence>
<reference evidence="12" key="1">
    <citation type="submission" date="2024-07" db="EMBL/GenBank/DDBJ databases">
        <authorList>
            <person name="Kim Y.J."/>
            <person name="Jeong J.Y."/>
        </authorList>
    </citation>
    <scope>NUCLEOTIDE SEQUENCE</scope>
    <source>
        <strain evidence="12">GIHE-MW2</strain>
    </source>
</reference>
<dbReference type="InterPro" id="IPR003660">
    <property type="entry name" value="HAMP_dom"/>
</dbReference>
<dbReference type="EC" id="2.7.13.3" evidence="4"/>
<dbReference type="SUPFAM" id="SSF47384">
    <property type="entry name" value="Homodimeric domain of signal transducing histidine kinase"/>
    <property type="match status" value="1"/>
</dbReference>
<evidence type="ECO:0000256" key="7">
    <source>
        <dbReference type="ARBA" id="ARBA00022777"/>
    </source>
</evidence>
<evidence type="ECO:0000313" key="12">
    <source>
        <dbReference type="EMBL" id="XCM38543.1"/>
    </source>
</evidence>
<evidence type="ECO:0000256" key="3">
    <source>
        <dbReference type="ARBA" id="ARBA00006402"/>
    </source>
</evidence>
<feature type="domain" description="HAMP" evidence="11">
    <location>
        <begin position="334"/>
        <end position="388"/>
    </location>
</feature>
<dbReference type="GO" id="GO:0016020">
    <property type="term" value="C:membrane"/>
    <property type="evidence" value="ECO:0007669"/>
    <property type="project" value="UniProtKB-SubCell"/>
</dbReference>
<name>A0AAU8JIG4_9CYAN</name>
<dbReference type="InterPro" id="IPR050736">
    <property type="entry name" value="Sensor_HK_Regulatory"/>
</dbReference>
<dbReference type="Pfam" id="PF02518">
    <property type="entry name" value="HATPase_c"/>
    <property type="match status" value="1"/>
</dbReference>
<comment type="similarity">
    <text evidence="3">In the N-terminal section; belongs to the phytochrome family.</text>
</comment>
<dbReference type="Gene3D" id="3.30.565.10">
    <property type="entry name" value="Histidine kinase-like ATPase, C-terminal domain"/>
    <property type="match status" value="1"/>
</dbReference>
<evidence type="ECO:0000256" key="6">
    <source>
        <dbReference type="ARBA" id="ARBA00022679"/>
    </source>
</evidence>